<dbReference type="EMBL" id="QBML01000013">
    <property type="protein sequence ID" value="PZO40865.1"/>
    <property type="molecule type" value="Genomic_DNA"/>
</dbReference>
<organism evidence="1 2">
    <name type="scientific">Pseudanabaena frigida</name>
    <dbReference type="NCBI Taxonomy" id="945775"/>
    <lineage>
        <taxon>Bacteria</taxon>
        <taxon>Bacillati</taxon>
        <taxon>Cyanobacteriota</taxon>
        <taxon>Cyanophyceae</taxon>
        <taxon>Pseudanabaenales</taxon>
        <taxon>Pseudanabaenaceae</taxon>
        <taxon>Pseudanabaena</taxon>
    </lineage>
</organism>
<dbReference type="Gene3D" id="3.40.1570.10">
    <property type="entry name" value="HemS/ChuS/ChuX like domains"/>
    <property type="match status" value="1"/>
</dbReference>
<dbReference type="SUPFAM" id="SSF144064">
    <property type="entry name" value="Heme iron utilization protein-like"/>
    <property type="match status" value="1"/>
</dbReference>
<name>A0A2W4Y1M0_9CYAN</name>
<sequence length="135" mass="15316">MAATLKDFLEECHTLGLVRLIVTSDAGVLEARVNIEKLFYAELPKGKYANMHSEHIEFHLNMDKIADVRFETGEAKRGNFTTYAIRFLDADDKAQMSAFLQWGKPGEYAEGQVEAWSALKDKYGETWKPEPVESV</sequence>
<dbReference type="Pfam" id="PF06228">
    <property type="entry name" value="ChuX_HutX"/>
    <property type="match status" value="1"/>
</dbReference>
<dbReference type="Proteomes" id="UP000249467">
    <property type="component" value="Unassembled WGS sequence"/>
</dbReference>
<dbReference type="InterPro" id="IPR010413">
    <property type="entry name" value="HutX-like"/>
</dbReference>
<accession>A0A2W4Y1M0</accession>
<gene>
    <name evidence="1" type="ORF">DCF19_11190</name>
</gene>
<proteinExistence type="predicted"/>
<comment type="caution">
    <text evidence="1">The sequence shown here is derived from an EMBL/GenBank/DDBJ whole genome shotgun (WGS) entry which is preliminary data.</text>
</comment>
<evidence type="ECO:0000313" key="2">
    <source>
        <dbReference type="Proteomes" id="UP000249467"/>
    </source>
</evidence>
<evidence type="ECO:0000313" key="1">
    <source>
        <dbReference type="EMBL" id="PZO40865.1"/>
    </source>
</evidence>
<dbReference type="InterPro" id="IPR053733">
    <property type="entry name" value="Heme_Transport_Util_sf"/>
</dbReference>
<protein>
    <submittedName>
        <fullName evidence="1">Heme utilization protein HuvX</fullName>
    </submittedName>
</protein>
<dbReference type="AlphaFoldDB" id="A0A2W4Y1M0"/>
<reference evidence="1 2" key="2">
    <citation type="submission" date="2018-06" db="EMBL/GenBank/DDBJ databases">
        <title>Metagenomic assembly of (sub)arctic Cyanobacteria and their associated microbiome from non-axenic cultures.</title>
        <authorList>
            <person name="Baurain D."/>
        </authorList>
    </citation>
    <scope>NUCLEOTIDE SEQUENCE [LARGE SCALE GENOMIC DNA]</scope>
    <source>
        <strain evidence="1">ULC066bin1</strain>
    </source>
</reference>
<reference evidence="1 2" key="1">
    <citation type="submission" date="2018-04" db="EMBL/GenBank/DDBJ databases">
        <authorList>
            <person name="Go L.Y."/>
            <person name="Mitchell J.A."/>
        </authorList>
    </citation>
    <scope>NUCLEOTIDE SEQUENCE [LARGE SCALE GENOMIC DNA]</scope>
    <source>
        <strain evidence="1">ULC066bin1</strain>
    </source>
</reference>